<evidence type="ECO:0000313" key="2">
    <source>
        <dbReference type="EMBL" id="MFL2104069.1"/>
    </source>
</evidence>
<organism evidence="2 3">
    <name type="scientific">Marinilactibacillus psychrotolerans</name>
    <dbReference type="NCBI Taxonomy" id="191770"/>
    <lineage>
        <taxon>Bacteria</taxon>
        <taxon>Bacillati</taxon>
        <taxon>Bacillota</taxon>
        <taxon>Bacilli</taxon>
        <taxon>Lactobacillales</taxon>
        <taxon>Carnobacteriaceae</taxon>
        <taxon>Marinilactibacillus</taxon>
    </lineage>
</organism>
<dbReference type="InterPro" id="IPR013236">
    <property type="entry name" value="Mga_PRD_dom"/>
</dbReference>
<name>A0ABW8UQD4_9LACT</name>
<feature type="domain" description="M protein trans-acting positive regulator (MGA) PRD" evidence="1">
    <location>
        <begin position="9"/>
        <end position="195"/>
    </location>
</feature>
<dbReference type="EMBL" id="JBGQQK010000096">
    <property type="protein sequence ID" value="MFL2104069.1"/>
    <property type="molecule type" value="Genomic_DNA"/>
</dbReference>
<dbReference type="RefSeq" id="WP_407143735.1">
    <property type="nucleotide sequence ID" value="NZ_JBGQQK010000096.1"/>
</dbReference>
<proteinExistence type="predicted"/>
<gene>
    <name evidence="2" type="ORF">ACEN37_12765</name>
</gene>
<accession>A0ABW8UQD4</accession>
<evidence type="ECO:0000259" key="1">
    <source>
        <dbReference type="Pfam" id="PF08270"/>
    </source>
</evidence>
<evidence type="ECO:0000313" key="3">
    <source>
        <dbReference type="Proteomes" id="UP001625374"/>
    </source>
</evidence>
<comment type="caution">
    <text evidence="2">The sequence shown here is derived from an EMBL/GenBank/DDBJ whole genome shotgun (WGS) entry which is preliminary data.</text>
</comment>
<sequence length="202" mass="24010">MIQDLINYYDFTQANYSVFNMIRLVLRVNIYRYKHHHLLPNEIKAFKNHNISSDDPLHFQQVAKEILLDLDPEKIYLPYEITIPFLTNLLFPFHQVQIVNSYDSLVAEGLDNNGLAEEILFLNQKLEDLSQKYALPLNNRENIIYHLHNAVAMENFDPRSNHILFSSNTFFTQNIEERFPFFFEDIKSLIKDYLDFSFVKLS</sequence>
<dbReference type="Proteomes" id="UP001625374">
    <property type="component" value="Unassembled WGS sequence"/>
</dbReference>
<keyword evidence="3" id="KW-1185">Reference proteome</keyword>
<protein>
    <submittedName>
        <fullName evidence="2">M protein trans-acting positive regulator PRD domain-containing protein</fullName>
    </submittedName>
</protein>
<dbReference type="Pfam" id="PF08270">
    <property type="entry name" value="PRD_Mga"/>
    <property type="match status" value="1"/>
</dbReference>
<reference evidence="2 3" key="1">
    <citation type="submission" date="2024-08" db="EMBL/GenBank/DDBJ databases">
        <authorList>
            <person name="Arias E."/>
        </authorList>
    </citation>
    <scope>NUCLEOTIDE SEQUENCE [LARGE SCALE GENOMIC DNA]</scope>
    <source>
        <strain evidence="2 3">FAM 24106</strain>
    </source>
</reference>